<dbReference type="SUPFAM" id="SSF51045">
    <property type="entry name" value="WW domain"/>
    <property type="match status" value="1"/>
</dbReference>
<feature type="region of interest" description="Disordered" evidence="1">
    <location>
        <begin position="200"/>
        <end position="253"/>
    </location>
</feature>
<dbReference type="SMART" id="SM00456">
    <property type="entry name" value="WW"/>
    <property type="match status" value="1"/>
</dbReference>
<evidence type="ECO:0000256" key="1">
    <source>
        <dbReference type="SAM" id="MobiDB-lite"/>
    </source>
</evidence>
<evidence type="ECO:0000313" key="4">
    <source>
        <dbReference type="Proteomes" id="UP000594263"/>
    </source>
</evidence>
<feature type="compositionally biased region" description="Polar residues" evidence="1">
    <location>
        <begin position="143"/>
        <end position="153"/>
    </location>
</feature>
<feature type="compositionally biased region" description="Low complexity" evidence="1">
    <location>
        <begin position="154"/>
        <end position="174"/>
    </location>
</feature>
<dbReference type="AlphaFoldDB" id="A0A7N0UJS5"/>
<feature type="compositionally biased region" description="Low complexity" evidence="1">
    <location>
        <begin position="110"/>
        <end position="142"/>
    </location>
</feature>
<dbReference type="Gene3D" id="2.20.70.10">
    <property type="match status" value="1"/>
</dbReference>
<dbReference type="InterPro" id="IPR001202">
    <property type="entry name" value="WW_dom"/>
</dbReference>
<dbReference type="PROSITE" id="PS50020">
    <property type="entry name" value="WW_DOMAIN_2"/>
    <property type="match status" value="1"/>
</dbReference>
<dbReference type="CDD" id="cd00201">
    <property type="entry name" value="WW"/>
    <property type="match status" value="1"/>
</dbReference>
<dbReference type="OMA" id="RCATNGA"/>
<name>A0A7N0UJS5_KALFE</name>
<dbReference type="PROSITE" id="PS01159">
    <property type="entry name" value="WW_DOMAIN_1"/>
    <property type="match status" value="1"/>
</dbReference>
<dbReference type="Pfam" id="PF00397">
    <property type="entry name" value="WW"/>
    <property type="match status" value="1"/>
</dbReference>
<proteinExistence type="predicted"/>
<dbReference type="Proteomes" id="UP000594263">
    <property type="component" value="Unplaced"/>
</dbReference>
<protein>
    <recommendedName>
        <fullName evidence="2">WW domain-containing protein</fullName>
    </recommendedName>
</protein>
<feature type="region of interest" description="Disordered" evidence="1">
    <location>
        <begin position="1"/>
        <end position="174"/>
    </location>
</feature>
<feature type="compositionally biased region" description="Polar residues" evidence="1">
    <location>
        <begin position="228"/>
        <end position="246"/>
    </location>
</feature>
<sequence length="445" mass="48198">MPQRAGEATNDKNPSQSGDMSLVGSVPSSTTVQNFNQPPPLKTSMGQHMSPSPRPPHLSRQFPPSQQPLSQTVASEIQNLPSFASQQSPNTLPAPGSSTQMSVNESALSQPLPAGPGQIAAPQPQAQQNVTYTSVQQTSVTNNYQPYYSSGVASQQRQTSFQQQPQSSQQPFSQLAELVSKQTQALQASYQSSKQAFSQLQQQLQMMQPTNQSHASQNHNPNNQQPQWSGVGSQMVASTSASTPVVNISPGAPSAMQNTAPEMCCWTEHLSPDGYKYYYNSATGESRWEKPEELKLHEEKLKQGKTAVQQPAGQPTITQLSSLQQPPKQAIQLPYNPSPVSSQQAPQTRLVPPQSMFQPQQNYQQPPQQQSQQPFPSMASGAMSQPNVQGYAHKPGQHMTSTGSANDPGYFQQQQQGSRATQGWAPPKKAAGSDPSLIIKLSNGR</sequence>
<feature type="domain" description="WW" evidence="2">
    <location>
        <begin position="266"/>
        <end position="293"/>
    </location>
</feature>
<dbReference type="Gramene" id="Kaladp0068s0269.1.v1.1">
    <property type="protein sequence ID" value="Kaladp0068s0269.1.v1.1"/>
    <property type="gene ID" value="Kaladp0068s0269.v1.1"/>
</dbReference>
<organism evidence="3 4">
    <name type="scientific">Kalanchoe fedtschenkoi</name>
    <name type="common">Lavender scallops</name>
    <name type="synonym">South American air plant</name>
    <dbReference type="NCBI Taxonomy" id="63787"/>
    <lineage>
        <taxon>Eukaryota</taxon>
        <taxon>Viridiplantae</taxon>
        <taxon>Streptophyta</taxon>
        <taxon>Embryophyta</taxon>
        <taxon>Tracheophyta</taxon>
        <taxon>Spermatophyta</taxon>
        <taxon>Magnoliopsida</taxon>
        <taxon>eudicotyledons</taxon>
        <taxon>Gunneridae</taxon>
        <taxon>Pentapetalae</taxon>
        <taxon>Saxifragales</taxon>
        <taxon>Crassulaceae</taxon>
        <taxon>Kalanchoe</taxon>
    </lineage>
</organism>
<reference evidence="3" key="1">
    <citation type="submission" date="2021-01" db="UniProtKB">
        <authorList>
            <consortium name="EnsemblPlants"/>
        </authorList>
    </citation>
    <scope>IDENTIFICATION</scope>
</reference>
<feature type="compositionally biased region" description="Polar residues" evidence="1">
    <location>
        <begin position="26"/>
        <end position="36"/>
    </location>
</feature>
<feature type="compositionally biased region" description="Low complexity" evidence="1">
    <location>
        <begin position="353"/>
        <end position="378"/>
    </location>
</feature>
<evidence type="ECO:0000313" key="3">
    <source>
        <dbReference type="EnsemblPlants" id="Kaladp0068s0269.1.v1.1"/>
    </source>
</evidence>
<feature type="compositionally biased region" description="Polar residues" evidence="1">
    <location>
        <begin position="338"/>
        <end position="347"/>
    </location>
</feature>
<keyword evidence="4" id="KW-1185">Reference proteome</keyword>
<feature type="compositionally biased region" description="Low complexity" evidence="1">
    <location>
        <begin position="200"/>
        <end position="227"/>
    </location>
</feature>
<dbReference type="InterPro" id="IPR036020">
    <property type="entry name" value="WW_dom_sf"/>
</dbReference>
<accession>A0A7N0UJS5</accession>
<feature type="region of interest" description="Disordered" evidence="1">
    <location>
        <begin position="320"/>
        <end position="445"/>
    </location>
</feature>
<evidence type="ECO:0000259" key="2">
    <source>
        <dbReference type="PROSITE" id="PS50020"/>
    </source>
</evidence>
<feature type="compositionally biased region" description="Polar residues" evidence="1">
    <location>
        <begin position="62"/>
        <end position="109"/>
    </location>
</feature>
<dbReference type="EnsemblPlants" id="Kaladp0068s0269.1.v1.1">
    <property type="protein sequence ID" value="Kaladp0068s0269.1.v1.1"/>
    <property type="gene ID" value="Kaladp0068s0269.v1.1"/>
</dbReference>